<feature type="compositionally biased region" description="Polar residues" evidence="1">
    <location>
        <begin position="54"/>
        <end position="69"/>
    </location>
</feature>
<gene>
    <name evidence="2" type="ORF">ACAOBT_LOCUS13992</name>
</gene>
<keyword evidence="3" id="KW-1185">Reference proteome</keyword>
<dbReference type="AlphaFoldDB" id="A0A9P0PE79"/>
<evidence type="ECO:0000256" key="1">
    <source>
        <dbReference type="SAM" id="MobiDB-lite"/>
    </source>
</evidence>
<protein>
    <submittedName>
        <fullName evidence="2">Uncharacterized protein</fullName>
    </submittedName>
</protein>
<feature type="region of interest" description="Disordered" evidence="1">
    <location>
        <begin position="1"/>
        <end position="95"/>
    </location>
</feature>
<name>A0A9P0PE79_ACAOB</name>
<comment type="caution">
    <text evidence="2">The sequence shown here is derived from an EMBL/GenBank/DDBJ whole genome shotgun (WGS) entry which is preliminary data.</text>
</comment>
<accession>A0A9P0PE79</accession>
<dbReference type="EMBL" id="CAKOFQ010006895">
    <property type="protein sequence ID" value="CAH1980443.1"/>
    <property type="molecule type" value="Genomic_DNA"/>
</dbReference>
<reference evidence="2" key="1">
    <citation type="submission" date="2022-03" db="EMBL/GenBank/DDBJ databases">
        <authorList>
            <person name="Sayadi A."/>
        </authorList>
    </citation>
    <scope>NUCLEOTIDE SEQUENCE</scope>
</reference>
<sequence>MAIAMPLTEVCGQQSLTWQQKQTSKRMPPVENEEERSSVGHQKTAKEDVEYATISVQTQGRDTQSSMRSTGATGGGRARPCTMVPNSNMSPSPSI</sequence>
<feature type="compositionally biased region" description="Low complexity" evidence="1">
    <location>
        <begin position="85"/>
        <end position="95"/>
    </location>
</feature>
<evidence type="ECO:0000313" key="3">
    <source>
        <dbReference type="Proteomes" id="UP001152888"/>
    </source>
</evidence>
<proteinExistence type="predicted"/>
<dbReference type="Proteomes" id="UP001152888">
    <property type="component" value="Unassembled WGS sequence"/>
</dbReference>
<evidence type="ECO:0000313" key="2">
    <source>
        <dbReference type="EMBL" id="CAH1980443.1"/>
    </source>
</evidence>
<feature type="compositionally biased region" description="Polar residues" evidence="1">
    <location>
        <begin position="11"/>
        <end position="22"/>
    </location>
</feature>
<organism evidence="2 3">
    <name type="scientific">Acanthoscelides obtectus</name>
    <name type="common">Bean weevil</name>
    <name type="synonym">Bruchus obtectus</name>
    <dbReference type="NCBI Taxonomy" id="200917"/>
    <lineage>
        <taxon>Eukaryota</taxon>
        <taxon>Metazoa</taxon>
        <taxon>Ecdysozoa</taxon>
        <taxon>Arthropoda</taxon>
        <taxon>Hexapoda</taxon>
        <taxon>Insecta</taxon>
        <taxon>Pterygota</taxon>
        <taxon>Neoptera</taxon>
        <taxon>Endopterygota</taxon>
        <taxon>Coleoptera</taxon>
        <taxon>Polyphaga</taxon>
        <taxon>Cucujiformia</taxon>
        <taxon>Chrysomeloidea</taxon>
        <taxon>Chrysomelidae</taxon>
        <taxon>Bruchinae</taxon>
        <taxon>Bruchini</taxon>
        <taxon>Acanthoscelides</taxon>
    </lineage>
</organism>